<dbReference type="EMBL" id="QGKS01000205">
    <property type="protein sequence ID" value="PWR14974.1"/>
    <property type="molecule type" value="Genomic_DNA"/>
</dbReference>
<name>A0A317DKR7_9ACTN</name>
<sequence>MFPGHDGMPDFSGRGEDLDTALEVLHGTRATGIGAVVAVTGEAGIGKTTFITELRERAVGDGFATGRAAALESGGIAPLAPLLTALRSGPAPVLSQADFGALATYASRPIWLVDRLTGQLRARATATPILICVEDLQWADAATRYVLRVLPAQLVSSAIVWLFSSRLPLDAIADDVAVHEILLGPLPLSVPEAGGNPLLAVALTRGQVAEAVRHMLSSLPSTAKELLTAAAALGPSFTVESLGALPDHDALARLAREGLLADDGRRLHFRHELLRQALLI</sequence>
<evidence type="ECO:0000259" key="1">
    <source>
        <dbReference type="Pfam" id="PF13191"/>
    </source>
</evidence>
<dbReference type="Pfam" id="PF13191">
    <property type="entry name" value="AAA_16"/>
    <property type="match status" value="1"/>
</dbReference>
<evidence type="ECO:0000313" key="3">
    <source>
        <dbReference type="Proteomes" id="UP000246050"/>
    </source>
</evidence>
<accession>A0A317DKR7</accession>
<dbReference type="OrthoDB" id="8482304at2"/>
<protein>
    <recommendedName>
        <fullName evidence="1">Orc1-like AAA ATPase domain-containing protein</fullName>
    </recommendedName>
</protein>
<dbReference type="InterPro" id="IPR041664">
    <property type="entry name" value="AAA_16"/>
</dbReference>
<dbReference type="RefSeq" id="WP_109801916.1">
    <property type="nucleotide sequence ID" value="NZ_QGKS01000205.1"/>
</dbReference>
<organism evidence="2 3">
    <name type="scientific">Micromonospora sicca</name>
    <dbReference type="NCBI Taxonomy" id="2202420"/>
    <lineage>
        <taxon>Bacteria</taxon>
        <taxon>Bacillati</taxon>
        <taxon>Actinomycetota</taxon>
        <taxon>Actinomycetes</taxon>
        <taxon>Micromonosporales</taxon>
        <taxon>Micromonosporaceae</taxon>
        <taxon>Micromonospora</taxon>
    </lineage>
</organism>
<feature type="domain" description="Orc1-like AAA ATPase" evidence="1">
    <location>
        <begin position="11"/>
        <end position="154"/>
    </location>
</feature>
<evidence type="ECO:0000313" key="2">
    <source>
        <dbReference type="EMBL" id="PWR14974.1"/>
    </source>
</evidence>
<gene>
    <name evidence="2" type="ORF">DKT69_13490</name>
</gene>
<proteinExistence type="predicted"/>
<dbReference type="Proteomes" id="UP000246050">
    <property type="component" value="Unassembled WGS sequence"/>
</dbReference>
<reference evidence="2 3" key="1">
    <citation type="submission" date="2018-05" db="EMBL/GenBank/DDBJ databases">
        <title>Micromonosporas from Atacama Desert.</title>
        <authorList>
            <person name="Carro L."/>
            <person name="Golinska P."/>
            <person name="Klenk H.-P."/>
            <person name="Goodfellow M."/>
        </authorList>
    </citation>
    <scope>NUCLEOTIDE SEQUENCE [LARGE SCALE GENOMIC DNA]</scope>
    <source>
        <strain evidence="2 3">4G51</strain>
    </source>
</reference>
<dbReference type="AlphaFoldDB" id="A0A317DKR7"/>
<comment type="caution">
    <text evidence="2">The sequence shown here is derived from an EMBL/GenBank/DDBJ whole genome shotgun (WGS) entry which is preliminary data.</text>
</comment>